<dbReference type="Proteomes" id="UP000812013">
    <property type="component" value="Unassembled WGS sequence"/>
</dbReference>
<evidence type="ECO:0000259" key="1">
    <source>
        <dbReference type="Pfam" id="PF05685"/>
    </source>
</evidence>
<name>A0ABS6ZC15_9ACTN</name>
<dbReference type="InterPro" id="IPR012296">
    <property type="entry name" value="Nuclease_put_TT1808"/>
</dbReference>
<feature type="domain" description="Putative restriction endonuclease" evidence="1">
    <location>
        <begin position="25"/>
        <end position="183"/>
    </location>
</feature>
<dbReference type="GO" id="GO:0004519">
    <property type="term" value="F:endonuclease activity"/>
    <property type="evidence" value="ECO:0007669"/>
    <property type="project" value="UniProtKB-KW"/>
</dbReference>
<organism evidence="2 3">
    <name type="scientific">Streptomyces bambusae</name>
    <dbReference type="NCBI Taxonomy" id="1550616"/>
    <lineage>
        <taxon>Bacteria</taxon>
        <taxon>Bacillati</taxon>
        <taxon>Actinomycetota</taxon>
        <taxon>Actinomycetes</taxon>
        <taxon>Kitasatosporales</taxon>
        <taxon>Streptomycetaceae</taxon>
        <taxon>Streptomyces</taxon>
    </lineage>
</organism>
<dbReference type="PANTHER" id="PTHR35400:SF3">
    <property type="entry name" value="SLL1072 PROTEIN"/>
    <property type="match status" value="1"/>
</dbReference>
<sequence length="197" mass="21794">MLERATSTDDTDPASFEGLLGYLDELDVPDGLRAEIIGGNIVMSPWSRGYYGRVMRLLRERLAPHVPDGWQVEASPFLLAFPGVERAYGPDLFVGEERIWETGSRHLDGDGVSLVAELTSPSTRDDDLTDKVERYGQAGVPVYLLLDMQEERVTVHWTPCAKGYDSDAHVSFGETIHIPAPFNCDLDTTGFGAPEQH</sequence>
<evidence type="ECO:0000313" key="3">
    <source>
        <dbReference type="Proteomes" id="UP000812013"/>
    </source>
</evidence>
<keyword evidence="3" id="KW-1185">Reference proteome</keyword>
<dbReference type="InterPro" id="IPR008538">
    <property type="entry name" value="Uma2"/>
</dbReference>
<accession>A0ABS6ZC15</accession>
<dbReference type="EMBL" id="WTFF01000237">
    <property type="protein sequence ID" value="MBW5485292.1"/>
    <property type="molecule type" value="Genomic_DNA"/>
</dbReference>
<keyword evidence="2" id="KW-0540">Nuclease</keyword>
<dbReference type="InterPro" id="IPR011335">
    <property type="entry name" value="Restrct_endonuc-II-like"/>
</dbReference>
<proteinExistence type="predicted"/>
<dbReference type="PANTHER" id="PTHR35400">
    <property type="entry name" value="SLR1083 PROTEIN"/>
    <property type="match status" value="1"/>
</dbReference>
<dbReference type="Pfam" id="PF05685">
    <property type="entry name" value="Uma2"/>
    <property type="match status" value="1"/>
</dbReference>
<dbReference type="Gene3D" id="3.90.1570.10">
    <property type="entry name" value="tt1808, chain A"/>
    <property type="match status" value="1"/>
</dbReference>
<evidence type="ECO:0000313" key="2">
    <source>
        <dbReference type="EMBL" id="MBW5485292.1"/>
    </source>
</evidence>
<dbReference type="CDD" id="cd06260">
    <property type="entry name" value="DUF820-like"/>
    <property type="match status" value="1"/>
</dbReference>
<keyword evidence="2" id="KW-0378">Hydrolase</keyword>
<reference evidence="2 3" key="1">
    <citation type="submission" date="2019-12" db="EMBL/GenBank/DDBJ databases">
        <title>Genome sequence of Streptomyces bambusae.</title>
        <authorList>
            <person name="Bansal K."/>
            <person name="Choksket S."/>
            <person name="Korpole S."/>
            <person name="Patil P.B."/>
        </authorList>
    </citation>
    <scope>NUCLEOTIDE SEQUENCE [LARGE SCALE GENOMIC DNA]</scope>
    <source>
        <strain evidence="2 3">SK60</strain>
    </source>
</reference>
<dbReference type="SUPFAM" id="SSF52980">
    <property type="entry name" value="Restriction endonuclease-like"/>
    <property type="match status" value="1"/>
</dbReference>
<comment type="caution">
    <text evidence="2">The sequence shown here is derived from an EMBL/GenBank/DDBJ whole genome shotgun (WGS) entry which is preliminary data.</text>
</comment>
<protein>
    <submittedName>
        <fullName evidence="2">Uma2 family endonuclease</fullName>
    </submittedName>
</protein>
<keyword evidence="2" id="KW-0255">Endonuclease</keyword>
<gene>
    <name evidence="2" type="ORF">GPJ59_26305</name>
</gene>